<dbReference type="EMBL" id="NCKV01030954">
    <property type="protein sequence ID" value="RWS19038.1"/>
    <property type="molecule type" value="Genomic_DNA"/>
</dbReference>
<dbReference type="OrthoDB" id="6434750at2759"/>
<evidence type="ECO:0000313" key="3">
    <source>
        <dbReference type="Proteomes" id="UP000288716"/>
    </source>
</evidence>
<dbReference type="SUPFAM" id="SSF54695">
    <property type="entry name" value="POZ domain"/>
    <property type="match status" value="1"/>
</dbReference>
<sequence length="229" mass="25752">CRIEIFGKLKSTLTLSPSSPSKLYTKEEMEANSVSHDLKKLQSKVCFIPLLPESDKNTDLISIQIGDEAADDSSIILAHKLILVSRSNVFDAMLNGQFTSKEQAESKIVITDFDHSVIQEMVNFMYCDAVDESKLALIASALLMAADKYEVLRLKKICEQHLANSITLENGTEILKLGELCNCSNLVNKVKEHILQNSTKIENTNLAQLKRAFRYKQMTNSLIKKQRLE</sequence>
<proteinExistence type="predicted"/>
<dbReference type="VEuPathDB" id="VectorBase:LDEU013002"/>
<feature type="domain" description="BTB" evidence="1">
    <location>
        <begin position="59"/>
        <end position="134"/>
    </location>
</feature>
<name>A0A443RV75_9ACAR</name>
<dbReference type="STRING" id="299467.A0A443RV75"/>
<accession>A0A443RV75</accession>
<feature type="non-terminal residue" evidence="2">
    <location>
        <position position="1"/>
    </location>
</feature>
<reference evidence="2 3" key="1">
    <citation type="journal article" date="2018" name="Gigascience">
        <title>Genomes of trombidid mites reveal novel predicted allergens and laterally-transferred genes associated with secondary metabolism.</title>
        <authorList>
            <person name="Dong X."/>
            <person name="Chaisiri K."/>
            <person name="Xia D."/>
            <person name="Armstrong S.D."/>
            <person name="Fang Y."/>
            <person name="Donnelly M.J."/>
            <person name="Kadowaki T."/>
            <person name="McGarry J.W."/>
            <person name="Darby A.C."/>
            <person name="Makepeace B.L."/>
        </authorList>
    </citation>
    <scope>NUCLEOTIDE SEQUENCE [LARGE SCALE GENOMIC DNA]</scope>
    <source>
        <strain evidence="2">UoL-UT</strain>
    </source>
</reference>
<comment type="caution">
    <text evidence="2">The sequence shown here is derived from an EMBL/GenBank/DDBJ whole genome shotgun (WGS) entry which is preliminary data.</text>
</comment>
<dbReference type="SMART" id="SM00225">
    <property type="entry name" value="BTB"/>
    <property type="match status" value="1"/>
</dbReference>
<dbReference type="Pfam" id="PF00651">
    <property type="entry name" value="BTB"/>
    <property type="match status" value="1"/>
</dbReference>
<evidence type="ECO:0000259" key="1">
    <source>
        <dbReference type="PROSITE" id="PS50097"/>
    </source>
</evidence>
<dbReference type="Gene3D" id="3.30.710.10">
    <property type="entry name" value="Potassium Channel Kv1.1, Chain A"/>
    <property type="match status" value="1"/>
</dbReference>
<dbReference type="PANTHER" id="PTHR24413">
    <property type="entry name" value="SPECKLE-TYPE POZ PROTEIN"/>
    <property type="match status" value="1"/>
</dbReference>
<dbReference type="AlphaFoldDB" id="A0A443RV75"/>
<evidence type="ECO:0000313" key="2">
    <source>
        <dbReference type="EMBL" id="RWS19038.1"/>
    </source>
</evidence>
<organism evidence="2 3">
    <name type="scientific">Leptotrombidium deliense</name>
    <dbReference type="NCBI Taxonomy" id="299467"/>
    <lineage>
        <taxon>Eukaryota</taxon>
        <taxon>Metazoa</taxon>
        <taxon>Ecdysozoa</taxon>
        <taxon>Arthropoda</taxon>
        <taxon>Chelicerata</taxon>
        <taxon>Arachnida</taxon>
        <taxon>Acari</taxon>
        <taxon>Acariformes</taxon>
        <taxon>Trombidiformes</taxon>
        <taxon>Prostigmata</taxon>
        <taxon>Anystina</taxon>
        <taxon>Parasitengona</taxon>
        <taxon>Trombiculoidea</taxon>
        <taxon>Trombiculidae</taxon>
        <taxon>Leptotrombidium</taxon>
    </lineage>
</organism>
<gene>
    <name evidence="2" type="ORF">B4U80_12367</name>
</gene>
<dbReference type="Proteomes" id="UP000288716">
    <property type="component" value="Unassembled WGS sequence"/>
</dbReference>
<keyword evidence="3" id="KW-1185">Reference proteome</keyword>
<dbReference type="InterPro" id="IPR011333">
    <property type="entry name" value="SKP1/BTB/POZ_sf"/>
</dbReference>
<protein>
    <submittedName>
        <fullName evidence="2">Protein maternal effect lethal 26-like protein</fullName>
    </submittedName>
</protein>
<dbReference type="PROSITE" id="PS50097">
    <property type="entry name" value="BTB"/>
    <property type="match status" value="1"/>
</dbReference>
<dbReference type="InterPro" id="IPR000210">
    <property type="entry name" value="BTB/POZ_dom"/>
</dbReference>